<dbReference type="EMBL" id="BSXW01000786">
    <property type="protein sequence ID" value="GMF29559.1"/>
    <property type="molecule type" value="Genomic_DNA"/>
</dbReference>
<feature type="region of interest" description="Disordered" evidence="1">
    <location>
        <begin position="24"/>
        <end position="94"/>
    </location>
</feature>
<dbReference type="Gene3D" id="3.40.30.10">
    <property type="entry name" value="Glutaredoxin"/>
    <property type="match status" value="1"/>
</dbReference>
<feature type="domain" description="Thioredoxin" evidence="2">
    <location>
        <begin position="131"/>
        <end position="216"/>
    </location>
</feature>
<keyword evidence="4" id="KW-1185">Reference proteome</keyword>
<dbReference type="SUPFAM" id="SSF52833">
    <property type="entry name" value="Thioredoxin-like"/>
    <property type="match status" value="1"/>
</dbReference>
<sequence length="295" mass="33577">MAAKFSMANTSGLFDSAAHVEASDRMQGAMEELKVKNERQEKLRAQQAEQQEKDEKQRARRVEEALAAKAAKQKEDRSFVGQQQDEELDSDDEAMLDELDEDPELERLRQLKQEFEEKQTLLAKGHGEFREITQDEFLKEVTGSPLVAVHFYHRDFERCKIMDMHLAKLARSHIECKFLKLNAEKAPFFVEKLVIRVLPTVVCFKDGVAFPDRVVGFDRLTDDEEEAELASFGSRANHHATSSDNFPTAAVSAFVAIKTVSSAWFTNSCLLVRVAARPQAGGYWRHSGKGRRRRD</sequence>
<feature type="compositionally biased region" description="Acidic residues" evidence="1">
    <location>
        <begin position="84"/>
        <end position="94"/>
    </location>
</feature>
<protein>
    <submittedName>
        <fullName evidence="3">Unnamed protein product</fullName>
    </submittedName>
</protein>
<evidence type="ECO:0000313" key="4">
    <source>
        <dbReference type="Proteomes" id="UP001165083"/>
    </source>
</evidence>
<dbReference type="InterPro" id="IPR013766">
    <property type="entry name" value="Thioredoxin_domain"/>
</dbReference>
<comment type="caution">
    <text evidence="3">The sequence shown here is derived from an EMBL/GenBank/DDBJ whole genome shotgun (WGS) entry which is preliminary data.</text>
</comment>
<dbReference type="CDD" id="cd02989">
    <property type="entry name" value="Phd_like_TxnDC9"/>
    <property type="match status" value="1"/>
</dbReference>
<feature type="compositionally biased region" description="Basic and acidic residues" evidence="1">
    <location>
        <begin position="31"/>
        <end position="78"/>
    </location>
</feature>
<accession>A0A9W6WVU5</accession>
<dbReference type="PANTHER" id="PTHR21148">
    <property type="entry name" value="THIOREDOXIN DOMAIN-CONTAINING PROTEIN 9"/>
    <property type="match status" value="1"/>
</dbReference>
<dbReference type="AlphaFoldDB" id="A0A9W6WVU5"/>
<organism evidence="3 4">
    <name type="scientific">Phytophthora lilii</name>
    <dbReference type="NCBI Taxonomy" id="2077276"/>
    <lineage>
        <taxon>Eukaryota</taxon>
        <taxon>Sar</taxon>
        <taxon>Stramenopiles</taxon>
        <taxon>Oomycota</taxon>
        <taxon>Peronosporomycetes</taxon>
        <taxon>Peronosporales</taxon>
        <taxon>Peronosporaceae</taxon>
        <taxon>Phytophthora</taxon>
    </lineage>
</organism>
<proteinExistence type="predicted"/>
<dbReference type="Proteomes" id="UP001165083">
    <property type="component" value="Unassembled WGS sequence"/>
</dbReference>
<evidence type="ECO:0000313" key="3">
    <source>
        <dbReference type="EMBL" id="GMF29559.1"/>
    </source>
</evidence>
<name>A0A9W6WVU5_9STRA</name>
<dbReference type="InterPro" id="IPR036249">
    <property type="entry name" value="Thioredoxin-like_sf"/>
</dbReference>
<evidence type="ECO:0000256" key="1">
    <source>
        <dbReference type="SAM" id="MobiDB-lite"/>
    </source>
</evidence>
<dbReference type="OrthoDB" id="10257948at2759"/>
<gene>
    <name evidence="3" type="ORF">Plil01_001256100</name>
</gene>
<reference evidence="3" key="1">
    <citation type="submission" date="2023-04" db="EMBL/GenBank/DDBJ databases">
        <title>Phytophthora lilii NBRC 32176.</title>
        <authorList>
            <person name="Ichikawa N."/>
            <person name="Sato H."/>
            <person name="Tonouchi N."/>
        </authorList>
    </citation>
    <scope>NUCLEOTIDE SEQUENCE</scope>
    <source>
        <strain evidence="3">NBRC 32176</strain>
    </source>
</reference>
<evidence type="ECO:0000259" key="2">
    <source>
        <dbReference type="Pfam" id="PF00085"/>
    </source>
</evidence>
<dbReference type="Pfam" id="PF00085">
    <property type="entry name" value="Thioredoxin"/>
    <property type="match status" value="1"/>
</dbReference>